<gene>
    <name evidence="2" type="primary">NCL1_31604</name>
    <name evidence="2" type="ORF">TNCT_494501</name>
</gene>
<evidence type="ECO:0000313" key="3">
    <source>
        <dbReference type="Proteomes" id="UP000887116"/>
    </source>
</evidence>
<keyword evidence="3" id="KW-1185">Reference proteome</keyword>
<dbReference type="EMBL" id="BMAO01005046">
    <property type="protein sequence ID" value="GFQ98608.1"/>
    <property type="molecule type" value="Genomic_DNA"/>
</dbReference>
<dbReference type="AlphaFoldDB" id="A0A8X6H965"/>
<feature type="chain" id="PRO_5036492069" evidence="1">
    <location>
        <begin position="22"/>
        <end position="106"/>
    </location>
</feature>
<feature type="signal peptide" evidence="1">
    <location>
        <begin position="1"/>
        <end position="21"/>
    </location>
</feature>
<sequence length="106" mass="12107">MSTWVRILAIILFQLLSPALSENYYRGRGPFPVEYRIKSAPPANKNLQPEIGSQEDMEKQIVAQGVPYRFCNLFGCDCTPPPGEICCTGYKYDRRSNKCREVVRDT</sequence>
<proteinExistence type="predicted"/>
<keyword evidence="1" id="KW-0732">Signal</keyword>
<dbReference type="Proteomes" id="UP000887116">
    <property type="component" value="Unassembled WGS sequence"/>
</dbReference>
<accession>A0A8X6H965</accession>
<protein>
    <submittedName>
        <fullName evidence="2">Uncharacterized protein</fullName>
    </submittedName>
</protein>
<reference evidence="2" key="1">
    <citation type="submission" date="2020-07" db="EMBL/GenBank/DDBJ databases">
        <title>Multicomponent nature underlies the extraordinary mechanical properties of spider dragline silk.</title>
        <authorList>
            <person name="Kono N."/>
            <person name="Nakamura H."/>
            <person name="Mori M."/>
            <person name="Yoshida Y."/>
            <person name="Ohtoshi R."/>
            <person name="Malay A.D."/>
            <person name="Moran D.A.P."/>
            <person name="Tomita M."/>
            <person name="Numata K."/>
            <person name="Arakawa K."/>
        </authorList>
    </citation>
    <scope>NUCLEOTIDE SEQUENCE</scope>
</reference>
<evidence type="ECO:0000313" key="2">
    <source>
        <dbReference type="EMBL" id="GFQ98608.1"/>
    </source>
</evidence>
<organism evidence="2 3">
    <name type="scientific">Trichonephila clavata</name>
    <name type="common">Joro spider</name>
    <name type="synonym">Nephila clavata</name>
    <dbReference type="NCBI Taxonomy" id="2740835"/>
    <lineage>
        <taxon>Eukaryota</taxon>
        <taxon>Metazoa</taxon>
        <taxon>Ecdysozoa</taxon>
        <taxon>Arthropoda</taxon>
        <taxon>Chelicerata</taxon>
        <taxon>Arachnida</taxon>
        <taxon>Araneae</taxon>
        <taxon>Araneomorphae</taxon>
        <taxon>Entelegynae</taxon>
        <taxon>Araneoidea</taxon>
        <taxon>Nephilidae</taxon>
        <taxon>Trichonephila</taxon>
    </lineage>
</organism>
<name>A0A8X6H965_TRICU</name>
<comment type="caution">
    <text evidence="2">The sequence shown here is derived from an EMBL/GenBank/DDBJ whole genome shotgun (WGS) entry which is preliminary data.</text>
</comment>
<evidence type="ECO:0000256" key="1">
    <source>
        <dbReference type="SAM" id="SignalP"/>
    </source>
</evidence>
<dbReference type="OrthoDB" id="6416713at2759"/>